<dbReference type="AlphaFoldDB" id="A0A0V0TZV2"/>
<dbReference type="Proteomes" id="UP000055048">
    <property type="component" value="Unassembled WGS sequence"/>
</dbReference>
<keyword evidence="2" id="KW-1185">Reference proteome</keyword>
<reference evidence="1 2" key="1">
    <citation type="submission" date="2015-01" db="EMBL/GenBank/DDBJ databases">
        <title>Evolution of Trichinella species and genotypes.</title>
        <authorList>
            <person name="Korhonen P.K."/>
            <person name="Edoardo P."/>
            <person name="Giuseppe L.R."/>
            <person name="Gasser R.B."/>
        </authorList>
    </citation>
    <scope>NUCLEOTIDE SEQUENCE [LARGE SCALE GENOMIC DNA]</scope>
    <source>
        <strain evidence="1">ISS417</strain>
    </source>
</reference>
<evidence type="ECO:0000313" key="2">
    <source>
        <dbReference type="Proteomes" id="UP000055048"/>
    </source>
</evidence>
<gene>
    <name evidence="1" type="ORF">T05_11977</name>
</gene>
<comment type="caution">
    <text evidence="1">The sequence shown here is derived from an EMBL/GenBank/DDBJ whole genome shotgun (WGS) entry which is preliminary data.</text>
</comment>
<proteinExistence type="predicted"/>
<accession>A0A0V0TZV2</accession>
<dbReference type="OrthoDB" id="5920655at2759"/>
<name>A0A0V0TZV2_9BILA</name>
<evidence type="ECO:0000313" key="1">
    <source>
        <dbReference type="EMBL" id="KRX44527.1"/>
    </source>
</evidence>
<dbReference type="EMBL" id="JYDJ01000094">
    <property type="protein sequence ID" value="KRX44527.1"/>
    <property type="molecule type" value="Genomic_DNA"/>
</dbReference>
<sequence length="118" mass="13550">MAISSLLYSFVLTSNLKKLILIIQNLYYTIVLESKKGFFSALYLFGNLYLETVLQGAIEIDSFHFWEAFRSQLDSTPGILWNVNTTGPVDLTLIRDAWLSKIAFDFQLKYAKIGLLMR</sequence>
<organism evidence="1 2">
    <name type="scientific">Trichinella murrelli</name>
    <dbReference type="NCBI Taxonomy" id="144512"/>
    <lineage>
        <taxon>Eukaryota</taxon>
        <taxon>Metazoa</taxon>
        <taxon>Ecdysozoa</taxon>
        <taxon>Nematoda</taxon>
        <taxon>Enoplea</taxon>
        <taxon>Dorylaimia</taxon>
        <taxon>Trichinellida</taxon>
        <taxon>Trichinellidae</taxon>
        <taxon>Trichinella</taxon>
    </lineage>
</organism>
<protein>
    <submittedName>
        <fullName evidence="1">Uncharacterized protein</fullName>
    </submittedName>
</protein>